<feature type="chain" id="PRO_5038077139" evidence="1">
    <location>
        <begin position="16"/>
        <end position="141"/>
    </location>
</feature>
<evidence type="ECO:0000313" key="2">
    <source>
        <dbReference type="Proteomes" id="UP000887540"/>
    </source>
</evidence>
<reference evidence="3" key="1">
    <citation type="submission" date="2022-11" db="UniProtKB">
        <authorList>
            <consortium name="WormBaseParasite"/>
        </authorList>
    </citation>
    <scope>IDENTIFICATION</scope>
</reference>
<dbReference type="Proteomes" id="UP000887540">
    <property type="component" value="Unplaced"/>
</dbReference>
<accession>A0A914C835</accession>
<proteinExistence type="predicted"/>
<keyword evidence="2" id="KW-1185">Reference proteome</keyword>
<keyword evidence="1" id="KW-0732">Signal</keyword>
<feature type="signal peptide" evidence="1">
    <location>
        <begin position="1"/>
        <end position="15"/>
    </location>
</feature>
<name>A0A914C835_9BILA</name>
<dbReference type="WBParaSite" id="ACRNAN_Path_546.g2066.t1">
    <property type="protein sequence ID" value="ACRNAN_Path_546.g2066.t1"/>
    <property type="gene ID" value="ACRNAN_Path_546.g2066"/>
</dbReference>
<protein>
    <submittedName>
        <fullName evidence="3">Saposin B-type domain-containing protein</fullName>
    </submittedName>
</protein>
<dbReference type="AlphaFoldDB" id="A0A914C835"/>
<evidence type="ECO:0000313" key="3">
    <source>
        <dbReference type="WBParaSite" id="ACRNAN_Path_546.g2066.t1"/>
    </source>
</evidence>
<evidence type="ECO:0000256" key="1">
    <source>
        <dbReference type="SAM" id="SignalP"/>
    </source>
</evidence>
<sequence length="141" mass="16149">MKLLLLVVFASVALAAIHMPKMKNHKASNKDDADCGLYAKKKFHLYKPTNKASFWCEMCYDLISVFEMYADCDEAYQDQKADESCDAKYLPDDPIMDQICRQAADDLYKDMRNDTDTNPDKECSKVLHATCNSTGFEFYLV</sequence>
<organism evidence="2 3">
    <name type="scientific">Acrobeloides nanus</name>
    <dbReference type="NCBI Taxonomy" id="290746"/>
    <lineage>
        <taxon>Eukaryota</taxon>
        <taxon>Metazoa</taxon>
        <taxon>Ecdysozoa</taxon>
        <taxon>Nematoda</taxon>
        <taxon>Chromadorea</taxon>
        <taxon>Rhabditida</taxon>
        <taxon>Tylenchina</taxon>
        <taxon>Cephalobomorpha</taxon>
        <taxon>Cephaloboidea</taxon>
        <taxon>Cephalobidae</taxon>
        <taxon>Acrobeloides</taxon>
    </lineage>
</organism>